<protein>
    <submittedName>
        <fullName evidence="7">Cytochrome c family protein</fullName>
    </submittedName>
</protein>
<dbReference type="InterPro" id="IPR036909">
    <property type="entry name" value="Cyt_c-like_dom_sf"/>
</dbReference>
<dbReference type="Gene3D" id="1.10.760.10">
    <property type="entry name" value="Cytochrome c-like domain"/>
    <property type="match status" value="1"/>
</dbReference>
<keyword evidence="2 4" id="KW-0479">Metal-binding</keyword>
<evidence type="ECO:0000256" key="1">
    <source>
        <dbReference type="ARBA" id="ARBA00022617"/>
    </source>
</evidence>
<name>A0A1A8XVN3_9RHOO</name>
<reference evidence="7 8" key="1">
    <citation type="submission" date="2016-06" db="EMBL/GenBank/DDBJ databases">
        <authorList>
            <person name="Kjaerup R.B."/>
            <person name="Dalgaard T.S."/>
            <person name="Juul-Madsen H.R."/>
        </authorList>
    </citation>
    <scope>NUCLEOTIDE SEQUENCE [LARGE SCALE GENOMIC DNA]</scope>
    <source>
        <strain evidence="7">2</strain>
    </source>
</reference>
<proteinExistence type="predicted"/>
<dbReference type="InterPro" id="IPR009056">
    <property type="entry name" value="Cyt_c-like_dom"/>
</dbReference>
<feature type="region of interest" description="Disordered" evidence="5">
    <location>
        <begin position="169"/>
        <end position="214"/>
    </location>
</feature>
<gene>
    <name evidence="7" type="ORF">PROAA_290066</name>
</gene>
<keyword evidence="1 4" id="KW-0349">Heme</keyword>
<dbReference type="RefSeq" id="WP_186411366.1">
    <property type="nucleotide sequence ID" value="NZ_FLQY01000212.1"/>
</dbReference>
<dbReference type="Proteomes" id="UP000199600">
    <property type="component" value="Unassembled WGS sequence"/>
</dbReference>
<feature type="domain" description="Cytochrome c" evidence="6">
    <location>
        <begin position="69"/>
        <end position="160"/>
    </location>
</feature>
<dbReference type="PROSITE" id="PS51007">
    <property type="entry name" value="CYTC"/>
    <property type="match status" value="1"/>
</dbReference>
<evidence type="ECO:0000313" key="8">
    <source>
        <dbReference type="Proteomes" id="UP000199600"/>
    </source>
</evidence>
<dbReference type="GO" id="GO:0009055">
    <property type="term" value="F:electron transfer activity"/>
    <property type="evidence" value="ECO:0007669"/>
    <property type="project" value="InterPro"/>
</dbReference>
<evidence type="ECO:0000259" key="6">
    <source>
        <dbReference type="PROSITE" id="PS51007"/>
    </source>
</evidence>
<accession>A0A1A8XVN3</accession>
<dbReference type="SUPFAM" id="SSF46626">
    <property type="entry name" value="Cytochrome c"/>
    <property type="match status" value="1"/>
</dbReference>
<evidence type="ECO:0000256" key="4">
    <source>
        <dbReference type="PROSITE-ProRule" id="PRU00433"/>
    </source>
</evidence>
<dbReference type="EMBL" id="FLQY01000212">
    <property type="protein sequence ID" value="SBT08796.1"/>
    <property type="molecule type" value="Genomic_DNA"/>
</dbReference>
<evidence type="ECO:0000313" key="7">
    <source>
        <dbReference type="EMBL" id="SBT08796.1"/>
    </source>
</evidence>
<keyword evidence="3 4" id="KW-0408">Iron</keyword>
<dbReference type="GO" id="GO:0046872">
    <property type="term" value="F:metal ion binding"/>
    <property type="evidence" value="ECO:0007669"/>
    <property type="project" value="UniProtKB-KW"/>
</dbReference>
<dbReference type="Pfam" id="PF13442">
    <property type="entry name" value="Cytochrome_CBB3"/>
    <property type="match status" value="1"/>
</dbReference>
<evidence type="ECO:0000256" key="5">
    <source>
        <dbReference type="SAM" id="MobiDB-lite"/>
    </source>
</evidence>
<sequence>MKKILLGASGALVLGLAAVAVLLQAGVVDVAADTPHSPTVYRLIAWAREQSVMRRAADIVAPADLADAARIRRGAGNYDAMCVDCHLSPGVKDSEIRNGLYPTPPNLAGATESTHSSQSDARRFWIIKHGIKASGMPAWSKGGMNDEAIWDLTAFLKALPSLTPETYRRQVEASEGHSHEGLVTRGDKEERTKPVTEQQRDTTPHTHEKGAHKH</sequence>
<dbReference type="AlphaFoldDB" id="A0A1A8XVN3"/>
<organism evidence="7 8">
    <name type="scientific">Candidatus Propionivibrio aalborgensis</name>
    <dbReference type="NCBI Taxonomy" id="1860101"/>
    <lineage>
        <taxon>Bacteria</taxon>
        <taxon>Pseudomonadati</taxon>
        <taxon>Pseudomonadota</taxon>
        <taxon>Betaproteobacteria</taxon>
        <taxon>Rhodocyclales</taxon>
        <taxon>Rhodocyclaceae</taxon>
        <taxon>Propionivibrio</taxon>
    </lineage>
</organism>
<keyword evidence="8" id="KW-1185">Reference proteome</keyword>
<evidence type="ECO:0000256" key="3">
    <source>
        <dbReference type="ARBA" id="ARBA00023004"/>
    </source>
</evidence>
<dbReference type="GO" id="GO:0020037">
    <property type="term" value="F:heme binding"/>
    <property type="evidence" value="ECO:0007669"/>
    <property type="project" value="InterPro"/>
</dbReference>
<evidence type="ECO:0000256" key="2">
    <source>
        <dbReference type="ARBA" id="ARBA00022723"/>
    </source>
</evidence>